<evidence type="ECO:0000313" key="3">
    <source>
        <dbReference type="Proteomes" id="UP000807342"/>
    </source>
</evidence>
<dbReference type="Proteomes" id="UP000807342">
    <property type="component" value="Unassembled WGS sequence"/>
</dbReference>
<proteinExistence type="predicted"/>
<protein>
    <submittedName>
        <fullName evidence="2">Uncharacterized protein</fullName>
    </submittedName>
</protein>
<dbReference type="AlphaFoldDB" id="A0A9P6BZN4"/>
<feature type="region of interest" description="Disordered" evidence="1">
    <location>
        <begin position="17"/>
        <end position="36"/>
    </location>
</feature>
<sequence>MAFNSLVSSLSPVVSVEFKPQPNPLPSPAKPSERREIPPFLVMPSTIQGDSHASTNTPRRVSLDALNASGALHPESKHDLPAFNHAGVNPEVVLSSRGCAYPYSEW</sequence>
<dbReference type="EMBL" id="MU151439">
    <property type="protein sequence ID" value="KAF9443740.1"/>
    <property type="molecule type" value="Genomic_DNA"/>
</dbReference>
<organism evidence="2 3">
    <name type="scientific">Macrolepiota fuliginosa MF-IS2</name>
    <dbReference type="NCBI Taxonomy" id="1400762"/>
    <lineage>
        <taxon>Eukaryota</taxon>
        <taxon>Fungi</taxon>
        <taxon>Dikarya</taxon>
        <taxon>Basidiomycota</taxon>
        <taxon>Agaricomycotina</taxon>
        <taxon>Agaricomycetes</taxon>
        <taxon>Agaricomycetidae</taxon>
        <taxon>Agaricales</taxon>
        <taxon>Agaricineae</taxon>
        <taxon>Agaricaceae</taxon>
        <taxon>Macrolepiota</taxon>
    </lineage>
</organism>
<evidence type="ECO:0000256" key="1">
    <source>
        <dbReference type="SAM" id="MobiDB-lite"/>
    </source>
</evidence>
<evidence type="ECO:0000313" key="2">
    <source>
        <dbReference type="EMBL" id="KAF9443740.1"/>
    </source>
</evidence>
<accession>A0A9P6BZN4</accession>
<comment type="caution">
    <text evidence="2">The sequence shown here is derived from an EMBL/GenBank/DDBJ whole genome shotgun (WGS) entry which is preliminary data.</text>
</comment>
<keyword evidence="3" id="KW-1185">Reference proteome</keyword>
<name>A0A9P6BZN4_9AGAR</name>
<gene>
    <name evidence="2" type="ORF">P691DRAFT_384795</name>
</gene>
<reference evidence="2" key="1">
    <citation type="submission" date="2020-11" db="EMBL/GenBank/DDBJ databases">
        <authorList>
            <consortium name="DOE Joint Genome Institute"/>
            <person name="Ahrendt S."/>
            <person name="Riley R."/>
            <person name="Andreopoulos W."/>
            <person name="Labutti K."/>
            <person name="Pangilinan J."/>
            <person name="Ruiz-Duenas F.J."/>
            <person name="Barrasa J.M."/>
            <person name="Sanchez-Garcia M."/>
            <person name="Camarero S."/>
            <person name="Miyauchi S."/>
            <person name="Serrano A."/>
            <person name="Linde D."/>
            <person name="Babiker R."/>
            <person name="Drula E."/>
            <person name="Ayuso-Fernandez I."/>
            <person name="Pacheco R."/>
            <person name="Padilla G."/>
            <person name="Ferreira P."/>
            <person name="Barriuso J."/>
            <person name="Kellner H."/>
            <person name="Castanera R."/>
            <person name="Alfaro M."/>
            <person name="Ramirez L."/>
            <person name="Pisabarro A.G."/>
            <person name="Kuo A."/>
            <person name="Tritt A."/>
            <person name="Lipzen A."/>
            <person name="He G."/>
            <person name="Yan M."/>
            <person name="Ng V."/>
            <person name="Cullen D."/>
            <person name="Martin F."/>
            <person name="Rosso M.-N."/>
            <person name="Henrissat B."/>
            <person name="Hibbett D."/>
            <person name="Martinez A.T."/>
            <person name="Grigoriev I.V."/>
        </authorList>
    </citation>
    <scope>NUCLEOTIDE SEQUENCE</scope>
    <source>
        <strain evidence="2">MF-IS2</strain>
    </source>
</reference>